<evidence type="ECO:0000313" key="1">
    <source>
        <dbReference type="EMBL" id="CAG8949590.1"/>
    </source>
</evidence>
<keyword evidence="2" id="KW-1185">Reference proteome</keyword>
<evidence type="ECO:0000313" key="2">
    <source>
        <dbReference type="Proteomes" id="UP000696280"/>
    </source>
</evidence>
<organism evidence="1 2">
    <name type="scientific">Hymenoscyphus fraxineus</name>
    <dbReference type="NCBI Taxonomy" id="746836"/>
    <lineage>
        <taxon>Eukaryota</taxon>
        <taxon>Fungi</taxon>
        <taxon>Dikarya</taxon>
        <taxon>Ascomycota</taxon>
        <taxon>Pezizomycotina</taxon>
        <taxon>Leotiomycetes</taxon>
        <taxon>Helotiales</taxon>
        <taxon>Helotiaceae</taxon>
        <taxon>Hymenoscyphus</taxon>
    </lineage>
</organism>
<gene>
    <name evidence="1" type="ORF">HYFRA_00007823</name>
</gene>
<proteinExistence type="predicted"/>
<protein>
    <submittedName>
        <fullName evidence="1">Uncharacterized protein</fullName>
    </submittedName>
</protein>
<sequence length="296" mass="32099">MVLVGLKMMVKQEGEGEGINGRVREVNVYGGARCLEVGGWRSRNSIKTLQTYVPYSQFALPFTAPPEAEGKDCGAAREWAQASRLGHLQRKEKLSSRVHQLLLSSEILQLEHSSSLLVMVMVMVISGSPSTADILAVGKGEHSLIVPWVTSAIIASHENCLSTFTSLTVVLDSALEAVVGSLYVKKGSFSMKFFLVHKLQAISSTNCAQVASADFKTCKAHVVDEELTDVCVPKLDVRSSADKTLVTIERFAVATAAKGQAFKMTECKDLIGEMMRGIKRRLGVYPAEEVPGGLRP</sequence>
<dbReference type="EMBL" id="CAJVRL010000014">
    <property type="protein sequence ID" value="CAG8949590.1"/>
    <property type="molecule type" value="Genomic_DNA"/>
</dbReference>
<reference evidence="1" key="1">
    <citation type="submission" date="2021-07" db="EMBL/GenBank/DDBJ databases">
        <authorList>
            <person name="Durling M."/>
        </authorList>
    </citation>
    <scope>NUCLEOTIDE SEQUENCE</scope>
</reference>
<comment type="caution">
    <text evidence="1">The sequence shown here is derived from an EMBL/GenBank/DDBJ whole genome shotgun (WGS) entry which is preliminary data.</text>
</comment>
<dbReference type="Proteomes" id="UP000696280">
    <property type="component" value="Unassembled WGS sequence"/>
</dbReference>
<name>A0A9N9KP75_9HELO</name>
<dbReference type="AlphaFoldDB" id="A0A9N9KP75"/>
<accession>A0A9N9KP75</accession>